<organism evidence="10 11">
    <name type="scientific">Candidatus Schekmanbacteria bacterium RBG_13_48_7</name>
    <dbReference type="NCBI Taxonomy" id="1817878"/>
    <lineage>
        <taxon>Bacteria</taxon>
        <taxon>Candidatus Schekmaniibacteriota</taxon>
    </lineage>
</organism>
<comment type="caution">
    <text evidence="10">The sequence shown here is derived from an EMBL/GenBank/DDBJ whole genome shotgun (WGS) entry which is preliminary data.</text>
</comment>
<dbReference type="PRINTS" id="PR00344">
    <property type="entry name" value="BCTRLSENSOR"/>
</dbReference>
<dbReference type="Gene3D" id="3.30.565.10">
    <property type="entry name" value="Histidine kinase-like ATPase, C-terminal domain"/>
    <property type="match status" value="1"/>
</dbReference>
<dbReference type="SUPFAM" id="SSF55785">
    <property type="entry name" value="PYP-like sensor domain (PAS domain)"/>
    <property type="match status" value="2"/>
</dbReference>
<dbReference type="EMBL" id="MGDD01000080">
    <property type="protein sequence ID" value="OGL47357.1"/>
    <property type="molecule type" value="Genomic_DNA"/>
</dbReference>
<protein>
    <recommendedName>
        <fullName evidence="2">histidine kinase</fullName>
        <ecNumber evidence="2">2.7.13.3</ecNumber>
    </recommendedName>
</protein>
<dbReference type="SMART" id="SM00091">
    <property type="entry name" value="PAS"/>
    <property type="match status" value="2"/>
</dbReference>
<sequence length="509" mass="58039">MQEKDKHDQNFSSKNYEVLDSIPIGIFILSEDYTVLFWNKCIEGWTNISSDGIVGQAITEFFPDLKSMEYTERLRDIFKGGPSTIFSSPFHNSIISAASSNDQIRFHHTIVSPMRTETGIHALFALQDVTELKLLTNEYEIMRDKAAQESKARQQKEVELRWSDEKYHKLYQQSADGILIHDPSGKILNVNNAFLNLIGYTESEILSMNLRELFHQDVKETLEQVLMAIIRTEHTRFEISFLKKNETLFPAEISAAIIELKGRKVIQYIIRDISERKHIELMKNEFISIVSHELRTPLTSILGSLKLIMSGMDEPTTKSNLLDIAYRNSERLVKLVNDILDIEKIESNNMEFINKPIEIMHFVEKTIEANQAYGKQFGIKFVLQKQLPGVLVNADSDKLTQVLTNLLSNAAKFSPHNDVVEISVFSHNESVRVAIKDNGPGIPEEFQSRIFDKFAQAGSPINQEIKGTGLGLSICKAIIEKLNGRIGFEVMKTKGTVFFFDLPVWCEKK</sequence>
<dbReference type="InterPro" id="IPR005467">
    <property type="entry name" value="His_kinase_dom"/>
</dbReference>
<evidence type="ECO:0000259" key="9">
    <source>
        <dbReference type="PROSITE" id="PS50112"/>
    </source>
</evidence>
<evidence type="ECO:0000256" key="5">
    <source>
        <dbReference type="ARBA" id="ARBA00022777"/>
    </source>
</evidence>
<dbReference type="Pfam" id="PF00512">
    <property type="entry name" value="HisKA"/>
    <property type="match status" value="1"/>
</dbReference>
<reference evidence="10 11" key="1">
    <citation type="journal article" date="2016" name="Nat. Commun.">
        <title>Thousands of microbial genomes shed light on interconnected biogeochemical processes in an aquifer system.</title>
        <authorList>
            <person name="Anantharaman K."/>
            <person name="Brown C.T."/>
            <person name="Hug L.A."/>
            <person name="Sharon I."/>
            <person name="Castelle C.J."/>
            <person name="Probst A.J."/>
            <person name="Thomas B.C."/>
            <person name="Singh A."/>
            <person name="Wilkins M.J."/>
            <person name="Karaoz U."/>
            <person name="Brodie E.L."/>
            <person name="Williams K.H."/>
            <person name="Hubbard S.S."/>
            <person name="Banfield J.F."/>
        </authorList>
    </citation>
    <scope>NUCLEOTIDE SEQUENCE [LARGE SCALE GENOMIC DNA]</scope>
</reference>
<dbReference type="Pfam" id="PF02518">
    <property type="entry name" value="HATPase_c"/>
    <property type="match status" value="1"/>
</dbReference>
<feature type="domain" description="Histidine kinase" evidence="8">
    <location>
        <begin position="289"/>
        <end position="506"/>
    </location>
</feature>
<keyword evidence="5" id="KW-0418">Kinase</keyword>
<feature type="domain" description="PAS" evidence="9">
    <location>
        <begin position="163"/>
        <end position="233"/>
    </location>
</feature>
<dbReference type="PANTHER" id="PTHR43047:SF72">
    <property type="entry name" value="OSMOSENSING HISTIDINE PROTEIN KINASE SLN1"/>
    <property type="match status" value="1"/>
</dbReference>
<keyword evidence="6" id="KW-0902">Two-component regulatory system</keyword>
<comment type="catalytic activity">
    <reaction evidence="1">
        <text>ATP + protein L-histidine = ADP + protein N-phospho-L-histidine.</text>
        <dbReference type="EC" id="2.7.13.3"/>
    </reaction>
</comment>
<dbReference type="Gene3D" id="1.10.287.130">
    <property type="match status" value="1"/>
</dbReference>
<dbReference type="CDD" id="cd00082">
    <property type="entry name" value="HisKA"/>
    <property type="match status" value="1"/>
</dbReference>
<dbReference type="AlphaFoldDB" id="A0A1F7S2M3"/>
<evidence type="ECO:0000256" key="6">
    <source>
        <dbReference type="ARBA" id="ARBA00023012"/>
    </source>
</evidence>
<dbReference type="FunFam" id="3.30.565.10:FF:000006">
    <property type="entry name" value="Sensor histidine kinase WalK"/>
    <property type="match status" value="1"/>
</dbReference>
<dbReference type="EC" id="2.7.13.3" evidence="2"/>
<evidence type="ECO:0000256" key="7">
    <source>
        <dbReference type="ARBA" id="ARBA00023136"/>
    </source>
</evidence>
<proteinExistence type="predicted"/>
<evidence type="ECO:0000256" key="3">
    <source>
        <dbReference type="ARBA" id="ARBA00022553"/>
    </source>
</evidence>
<gene>
    <name evidence="10" type="ORF">A2161_10275</name>
</gene>
<evidence type="ECO:0000256" key="2">
    <source>
        <dbReference type="ARBA" id="ARBA00012438"/>
    </source>
</evidence>
<name>A0A1F7S2M3_9BACT</name>
<dbReference type="SUPFAM" id="SSF47384">
    <property type="entry name" value="Homodimeric domain of signal transducing histidine kinase"/>
    <property type="match status" value="1"/>
</dbReference>
<accession>A0A1F7S2M3</accession>
<dbReference type="InterPro" id="IPR035965">
    <property type="entry name" value="PAS-like_dom_sf"/>
</dbReference>
<dbReference type="GO" id="GO:0005886">
    <property type="term" value="C:plasma membrane"/>
    <property type="evidence" value="ECO:0007669"/>
    <property type="project" value="TreeGrafter"/>
</dbReference>
<dbReference type="PANTHER" id="PTHR43047">
    <property type="entry name" value="TWO-COMPONENT HISTIDINE PROTEIN KINASE"/>
    <property type="match status" value="1"/>
</dbReference>
<evidence type="ECO:0000256" key="4">
    <source>
        <dbReference type="ARBA" id="ARBA00022679"/>
    </source>
</evidence>
<dbReference type="InterPro" id="IPR036097">
    <property type="entry name" value="HisK_dim/P_sf"/>
</dbReference>
<dbReference type="InterPro" id="IPR004358">
    <property type="entry name" value="Sig_transdc_His_kin-like_C"/>
</dbReference>
<keyword evidence="4" id="KW-0808">Transferase</keyword>
<dbReference type="PROSITE" id="PS50112">
    <property type="entry name" value="PAS"/>
    <property type="match status" value="2"/>
</dbReference>
<dbReference type="InterPro" id="IPR036890">
    <property type="entry name" value="HATPase_C_sf"/>
</dbReference>
<dbReference type="InterPro" id="IPR003661">
    <property type="entry name" value="HisK_dim/P_dom"/>
</dbReference>
<dbReference type="PROSITE" id="PS50109">
    <property type="entry name" value="HIS_KIN"/>
    <property type="match status" value="1"/>
</dbReference>
<evidence type="ECO:0000256" key="1">
    <source>
        <dbReference type="ARBA" id="ARBA00000085"/>
    </source>
</evidence>
<evidence type="ECO:0000313" key="10">
    <source>
        <dbReference type="EMBL" id="OGL47357.1"/>
    </source>
</evidence>
<dbReference type="GO" id="GO:0000155">
    <property type="term" value="F:phosphorelay sensor kinase activity"/>
    <property type="evidence" value="ECO:0007669"/>
    <property type="project" value="InterPro"/>
</dbReference>
<feature type="domain" description="PAS" evidence="9">
    <location>
        <begin position="17"/>
        <end position="81"/>
    </location>
</feature>
<keyword evidence="7" id="KW-0472">Membrane</keyword>
<evidence type="ECO:0000313" key="11">
    <source>
        <dbReference type="Proteomes" id="UP000179266"/>
    </source>
</evidence>
<dbReference type="CDD" id="cd00075">
    <property type="entry name" value="HATPase"/>
    <property type="match status" value="1"/>
</dbReference>
<dbReference type="NCBIfam" id="TIGR00229">
    <property type="entry name" value="sensory_box"/>
    <property type="match status" value="1"/>
</dbReference>
<dbReference type="Pfam" id="PF13426">
    <property type="entry name" value="PAS_9"/>
    <property type="match status" value="2"/>
</dbReference>
<dbReference type="CDD" id="cd00130">
    <property type="entry name" value="PAS"/>
    <property type="match status" value="2"/>
</dbReference>
<keyword evidence="3" id="KW-0597">Phosphoprotein</keyword>
<dbReference type="InterPro" id="IPR003594">
    <property type="entry name" value="HATPase_dom"/>
</dbReference>
<dbReference type="InterPro" id="IPR000014">
    <property type="entry name" value="PAS"/>
</dbReference>
<dbReference type="Gene3D" id="3.30.450.20">
    <property type="entry name" value="PAS domain"/>
    <property type="match status" value="2"/>
</dbReference>
<dbReference type="FunFam" id="1.10.287.130:FF:000001">
    <property type="entry name" value="Two-component sensor histidine kinase"/>
    <property type="match status" value="1"/>
</dbReference>
<evidence type="ECO:0000259" key="8">
    <source>
        <dbReference type="PROSITE" id="PS50109"/>
    </source>
</evidence>
<dbReference type="SMART" id="SM00388">
    <property type="entry name" value="HisKA"/>
    <property type="match status" value="1"/>
</dbReference>
<dbReference type="SMART" id="SM00387">
    <property type="entry name" value="HATPase_c"/>
    <property type="match status" value="1"/>
</dbReference>
<dbReference type="SUPFAM" id="SSF55874">
    <property type="entry name" value="ATPase domain of HSP90 chaperone/DNA topoisomerase II/histidine kinase"/>
    <property type="match status" value="1"/>
</dbReference>
<dbReference type="Proteomes" id="UP000179266">
    <property type="component" value="Unassembled WGS sequence"/>
</dbReference>
<dbReference type="GO" id="GO:0009927">
    <property type="term" value="F:histidine phosphotransfer kinase activity"/>
    <property type="evidence" value="ECO:0007669"/>
    <property type="project" value="TreeGrafter"/>
</dbReference>